<organism evidence="1 2">
    <name type="scientific">Ammoniphilus oxalaticus</name>
    <dbReference type="NCBI Taxonomy" id="66863"/>
    <lineage>
        <taxon>Bacteria</taxon>
        <taxon>Bacillati</taxon>
        <taxon>Bacillota</taxon>
        <taxon>Bacilli</taxon>
        <taxon>Bacillales</taxon>
        <taxon>Paenibacillaceae</taxon>
        <taxon>Aneurinibacillus group</taxon>
        <taxon>Ammoniphilus</taxon>
    </lineage>
</organism>
<keyword evidence="2" id="KW-1185">Reference proteome</keyword>
<protein>
    <submittedName>
        <fullName evidence="1">Uncharacterized protein</fullName>
    </submittedName>
</protein>
<dbReference type="AlphaFoldDB" id="A0A419SFJ9"/>
<dbReference type="EMBL" id="MCHY01000009">
    <property type="protein sequence ID" value="RKD22562.1"/>
    <property type="molecule type" value="Genomic_DNA"/>
</dbReference>
<dbReference type="Proteomes" id="UP000284219">
    <property type="component" value="Unassembled WGS sequence"/>
</dbReference>
<evidence type="ECO:0000313" key="2">
    <source>
        <dbReference type="Proteomes" id="UP000284219"/>
    </source>
</evidence>
<proteinExistence type="predicted"/>
<name>A0A419SFJ9_9BACL</name>
<accession>A0A419SFJ9</accession>
<dbReference type="RefSeq" id="WP_120190033.1">
    <property type="nucleotide sequence ID" value="NZ_MCHY01000009.1"/>
</dbReference>
<comment type="caution">
    <text evidence="1">The sequence shown here is derived from an EMBL/GenBank/DDBJ whole genome shotgun (WGS) entry which is preliminary data.</text>
</comment>
<evidence type="ECO:0000313" key="1">
    <source>
        <dbReference type="EMBL" id="RKD22562.1"/>
    </source>
</evidence>
<gene>
    <name evidence="1" type="ORF">BEP19_09890</name>
</gene>
<reference evidence="1 2" key="1">
    <citation type="submission" date="2016-08" db="EMBL/GenBank/DDBJ databases">
        <title>Novel Firmicute Genomes.</title>
        <authorList>
            <person name="Poppleton D.I."/>
            <person name="Gribaldo S."/>
        </authorList>
    </citation>
    <scope>NUCLEOTIDE SEQUENCE [LARGE SCALE GENOMIC DNA]</scope>
    <source>
        <strain evidence="1 2">RAOx-1</strain>
    </source>
</reference>
<sequence>MSDKVEVVQNSQRNLLDVATELTLYTAKANFITDPEELKKLYSEFYALAKAVGSKHSSLLDEFIPEEILSKIKR</sequence>